<sequence>MDILALLEKDDAITLLMTDMQEKEATFRGYDFDSGAMIVEVNNEMEAIEFDDIKSVELPEAIKSFSMINTKLALSKETIARWRDSNRTKKVEACVINSPIGNGVLEANTRHPFDAVK</sequence>
<proteinExistence type="predicted"/>
<reference evidence="1 2" key="1">
    <citation type="journal article" date="2013" name="Genome Announc.">
        <title>Draft Genome Sequence of Pseudomonas fluorescens LMG 5329, a White Line-Inducing Principle-Producing Bioindicator for the Mushroom Pathogen Pseudomonas tolaasii.</title>
        <authorList>
            <person name="Ghequire M.G."/>
            <person name="Rokni-Zadeh H."/>
            <person name="Zarrineh P."/>
            <person name="De Mot R."/>
        </authorList>
    </citation>
    <scope>NUCLEOTIDE SEQUENCE [LARGE SCALE GENOMIC DNA]</scope>
    <source>
        <strain evidence="1 2">LMG 5329</strain>
    </source>
</reference>
<evidence type="ECO:0000313" key="1">
    <source>
        <dbReference type="EMBL" id="KGE65081.1"/>
    </source>
</evidence>
<name>A0A0A1YW18_PSEFL</name>
<protein>
    <submittedName>
        <fullName evidence="1">Uncharacterized protein</fullName>
    </submittedName>
</protein>
<gene>
    <name evidence="1" type="ORF">K814_0125740</name>
</gene>
<evidence type="ECO:0000313" key="2">
    <source>
        <dbReference type="Proteomes" id="UP000030060"/>
    </source>
</evidence>
<accession>A0A0A1YW18</accession>
<organism evidence="1 2">
    <name type="scientific">Pseudomonas fluorescens LMG 5329</name>
    <dbReference type="NCBI Taxonomy" id="1324332"/>
    <lineage>
        <taxon>Bacteria</taxon>
        <taxon>Pseudomonadati</taxon>
        <taxon>Pseudomonadota</taxon>
        <taxon>Gammaproteobacteria</taxon>
        <taxon>Pseudomonadales</taxon>
        <taxon>Pseudomonadaceae</taxon>
        <taxon>Pseudomonas</taxon>
    </lineage>
</organism>
<dbReference type="RefSeq" id="WP_038850225.1">
    <property type="nucleotide sequence ID" value="NZ_ASGY01000197.1"/>
</dbReference>
<dbReference type="Proteomes" id="UP000030060">
    <property type="component" value="Unassembled WGS sequence"/>
</dbReference>
<comment type="caution">
    <text evidence="1">The sequence shown here is derived from an EMBL/GenBank/DDBJ whole genome shotgun (WGS) entry which is preliminary data.</text>
</comment>
<dbReference type="AlphaFoldDB" id="A0A0A1YW18"/>
<dbReference type="EMBL" id="ASGY01000197">
    <property type="protein sequence ID" value="KGE65081.1"/>
    <property type="molecule type" value="Genomic_DNA"/>
</dbReference>